<proteinExistence type="predicted"/>
<keyword evidence="2" id="KW-1185">Reference proteome</keyword>
<protein>
    <submittedName>
        <fullName evidence="1">Uncharacterized protein</fullName>
    </submittedName>
</protein>
<dbReference type="Proteomes" id="UP000245252">
    <property type="component" value="Unassembled WGS sequence"/>
</dbReference>
<evidence type="ECO:0000313" key="1">
    <source>
        <dbReference type="EMBL" id="PWE55002.1"/>
    </source>
</evidence>
<gene>
    <name evidence="1" type="ORF">DEM27_16225</name>
</gene>
<organism evidence="1 2">
    <name type="scientific">Metarhizobium album</name>
    <dbReference type="NCBI Taxonomy" id="2182425"/>
    <lineage>
        <taxon>Bacteria</taxon>
        <taxon>Pseudomonadati</taxon>
        <taxon>Pseudomonadota</taxon>
        <taxon>Alphaproteobacteria</taxon>
        <taxon>Hyphomicrobiales</taxon>
        <taxon>Rhizobiaceae</taxon>
        <taxon>Metarhizobium</taxon>
    </lineage>
</organism>
<dbReference type="AlphaFoldDB" id="A0A2U2DP03"/>
<reference evidence="1 2" key="1">
    <citation type="submission" date="2018-05" db="EMBL/GenBank/DDBJ databases">
        <title>The draft genome of strain NS-104.</title>
        <authorList>
            <person name="Hang P."/>
            <person name="Jiang J."/>
        </authorList>
    </citation>
    <scope>NUCLEOTIDE SEQUENCE [LARGE SCALE GENOMIC DNA]</scope>
    <source>
        <strain evidence="1 2">NS-104</strain>
    </source>
</reference>
<name>A0A2U2DP03_9HYPH</name>
<evidence type="ECO:0000313" key="2">
    <source>
        <dbReference type="Proteomes" id="UP000245252"/>
    </source>
</evidence>
<sequence length="135" mass="15572">MSRTGKLHSILITLNGKHEADNPHGIPLYTEPEVRQYVRQEWQQMGAADLEHMKREFAQSFDLGLHLEGQAQVNLSPVPDVKNRVVMIYPREYVYHRKPADFLRHPDLHFILPDLKNAEEVERLISNPLAVGSLL</sequence>
<dbReference type="EMBL" id="QFBC01000007">
    <property type="protein sequence ID" value="PWE55002.1"/>
    <property type="molecule type" value="Genomic_DNA"/>
</dbReference>
<comment type="caution">
    <text evidence="1">The sequence shown here is derived from an EMBL/GenBank/DDBJ whole genome shotgun (WGS) entry which is preliminary data.</text>
</comment>
<accession>A0A2U2DP03</accession>